<reference evidence="2 3" key="1">
    <citation type="submission" date="2020-07" db="EMBL/GenBank/DDBJ databases">
        <authorList>
            <person name="Zhuang K."/>
            <person name="Ran Y."/>
        </authorList>
    </citation>
    <scope>NUCLEOTIDE SEQUENCE [LARGE SCALE GENOMIC DNA]</scope>
    <source>
        <strain evidence="2 3">WCH-YHL-001</strain>
    </source>
</reference>
<feature type="transmembrane region" description="Helical" evidence="1">
    <location>
        <begin position="397"/>
        <end position="418"/>
    </location>
</feature>
<keyword evidence="1" id="KW-0472">Membrane</keyword>
<protein>
    <submittedName>
        <fullName evidence="2">Uncharacterized protein</fullName>
    </submittedName>
</protein>
<feature type="transmembrane region" description="Helical" evidence="1">
    <location>
        <begin position="135"/>
        <end position="151"/>
    </location>
</feature>
<evidence type="ECO:0000313" key="3">
    <source>
        <dbReference type="Proteomes" id="UP000515512"/>
    </source>
</evidence>
<dbReference type="EMBL" id="CP059399">
    <property type="protein sequence ID" value="QLY29207.1"/>
    <property type="molecule type" value="Genomic_DNA"/>
</dbReference>
<feature type="transmembrane region" description="Helical" evidence="1">
    <location>
        <begin position="259"/>
        <end position="275"/>
    </location>
</feature>
<keyword evidence="3" id="KW-1185">Reference proteome</keyword>
<evidence type="ECO:0000256" key="1">
    <source>
        <dbReference type="SAM" id="Phobius"/>
    </source>
</evidence>
<feature type="transmembrane region" description="Helical" evidence="1">
    <location>
        <begin position="281"/>
        <end position="297"/>
    </location>
</feature>
<feature type="transmembrane region" description="Helical" evidence="1">
    <location>
        <begin position="207"/>
        <end position="225"/>
    </location>
</feature>
<accession>A0A7D6ZFP9</accession>
<feature type="transmembrane region" description="Helical" evidence="1">
    <location>
        <begin position="304"/>
        <end position="323"/>
    </location>
</feature>
<evidence type="ECO:0000313" key="2">
    <source>
        <dbReference type="EMBL" id="QLY29207.1"/>
    </source>
</evidence>
<keyword evidence="1" id="KW-0812">Transmembrane</keyword>
<proteinExistence type="predicted"/>
<feature type="transmembrane region" description="Helical" evidence="1">
    <location>
        <begin position="171"/>
        <end position="187"/>
    </location>
</feature>
<sequence>MSDAGERGRRRRREAIEAVAVGLAAGLAGLTIMVPVDPELSVGAQSLDLVVFSVPRATMAAAFVTVLAAVFAVMTSVALAWAVTAVGAIGLLVDQLLWDSDFVTQATLNYTDSALAGMLMGIVGTLSWSRRTTATVFLFAAMSGIVVGDFTPAPDESPSALDEFLLDSPSVPLLLVLIVLAGLCAYWNRSRPASDRKLVDVIPLRPLLAAVLLFPVILLTSEWLARDGHRAHVLVISVVLIVVAAIAAALALPGRDGMQLLLMVGFAAAGSTPVTVPRPDWAVVLIVAAVGLGLAAGHRRPLPLAGSALTAGLAVLAIATALGNAHGQALAVAGATAISFVGGYCLAAAPPLFPSVPPTGIAVLYIPSAAVALWGRDFERVAYSPQWYRPTDPRHDATPGVVALCITVGCALGIVLLYRLRPATREAIRARWARMRPGPREFPVM</sequence>
<gene>
    <name evidence="2" type="ORF">H0264_28540</name>
</gene>
<feature type="transmembrane region" description="Helical" evidence="1">
    <location>
        <begin position="15"/>
        <end position="34"/>
    </location>
</feature>
<feature type="transmembrane region" description="Helical" evidence="1">
    <location>
        <begin position="329"/>
        <end position="349"/>
    </location>
</feature>
<organism evidence="2 3">
    <name type="scientific">Nocardia huaxiensis</name>
    <dbReference type="NCBI Taxonomy" id="2755382"/>
    <lineage>
        <taxon>Bacteria</taxon>
        <taxon>Bacillati</taxon>
        <taxon>Actinomycetota</taxon>
        <taxon>Actinomycetes</taxon>
        <taxon>Mycobacteriales</taxon>
        <taxon>Nocardiaceae</taxon>
        <taxon>Nocardia</taxon>
    </lineage>
</organism>
<name>A0A7D6ZFP9_9NOCA</name>
<dbReference type="AlphaFoldDB" id="A0A7D6ZFP9"/>
<feature type="transmembrane region" description="Helical" evidence="1">
    <location>
        <begin position="54"/>
        <end position="72"/>
    </location>
</feature>
<dbReference type="RefSeq" id="WP_181580412.1">
    <property type="nucleotide sequence ID" value="NZ_CP059399.1"/>
</dbReference>
<dbReference type="Proteomes" id="UP000515512">
    <property type="component" value="Chromosome"/>
</dbReference>
<dbReference type="KEGG" id="nhu:H0264_28540"/>
<feature type="transmembrane region" description="Helical" evidence="1">
    <location>
        <begin position="231"/>
        <end position="252"/>
    </location>
</feature>
<feature type="transmembrane region" description="Helical" evidence="1">
    <location>
        <begin position="79"/>
        <end position="98"/>
    </location>
</feature>
<feature type="transmembrane region" description="Helical" evidence="1">
    <location>
        <begin position="110"/>
        <end position="128"/>
    </location>
</feature>
<feature type="transmembrane region" description="Helical" evidence="1">
    <location>
        <begin position="356"/>
        <end position="375"/>
    </location>
</feature>
<keyword evidence="1" id="KW-1133">Transmembrane helix</keyword>